<dbReference type="EMBL" id="JBHTKA010000002">
    <property type="protein sequence ID" value="MFD0999615.1"/>
    <property type="molecule type" value="Genomic_DNA"/>
</dbReference>
<feature type="compositionally biased region" description="Basic residues" evidence="1">
    <location>
        <begin position="530"/>
        <end position="545"/>
    </location>
</feature>
<reference evidence="3" key="1">
    <citation type="journal article" date="2019" name="Int. J. Syst. Evol. Microbiol.">
        <title>The Global Catalogue of Microorganisms (GCM) 10K type strain sequencing project: providing services to taxonomists for standard genome sequencing and annotation.</title>
        <authorList>
            <consortium name="The Broad Institute Genomics Platform"/>
            <consortium name="The Broad Institute Genome Sequencing Center for Infectious Disease"/>
            <person name="Wu L."/>
            <person name="Ma J."/>
        </authorList>
    </citation>
    <scope>NUCLEOTIDE SEQUENCE [LARGE SCALE GENOMIC DNA]</scope>
    <source>
        <strain evidence="3">CCUG 58938</strain>
    </source>
</reference>
<evidence type="ECO:0000313" key="2">
    <source>
        <dbReference type="EMBL" id="MFD0999615.1"/>
    </source>
</evidence>
<keyword evidence="3" id="KW-1185">Reference proteome</keyword>
<dbReference type="RefSeq" id="WP_377578451.1">
    <property type="nucleotide sequence ID" value="NZ_JBHTKA010000002.1"/>
</dbReference>
<evidence type="ECO:0000256" key="1">
    <source>
        <dbReference type="SAM" id="MobiDB-lite"/>
    </source>
</evidence>
<accession>A0ABW3K2F9</accession>
<organism evidence="2 3">
    <name type="scientific">Ohtaekwangia kribbensis</name>
    <dbReference type="NCBI Taxonomy" id="688913"/>
    <lineage>
        <taxon>Bacteria</taxon>
        <taxon>Pseudomonadati</taxon>
        <taxon>Bacteroidota</taxon>
        <taxon>Cytophagia</taxon>
        <taxon>Cytophagales</taxon>
        <taxon>Fulvivirgaceae</taxon>
        <taxon>Ohtaekwangia</taxon>
    </lineage>
</organism>
<protein>
    <submittedName>
        <fullName evidence="2">Uncharacterized protein</fullName>
    </submittedName>
</protein>
<dbReference type="Proteomes" id="UP001597112">
    <property type="component" value="Unassembled WGS sequence"/>
</dbReference>
<gene>
    <name evidence="2" type="ORF">ACFQ21_09870</name>
</gene>
<feature type="region of interest" description="Disordered" evidence="1">
    <location>
        <begin position="486"/>
        <end position="545"/>
    </location>
</feature>
<proteinExistence type="predicted"/>
<comment type="caution">
    <text evidence="2">The sequence shown here is derived from an EMBL/GenBank/DDBJ whole genome shotgun (WGS) entry which is preliminary data.</text>
</comment>
<sequence>MKNPLSIKDLINLLYQNREVVEMLFGNKDSINKSEILAREDMTDDKLEKLVMYEIIHENNNIIGLDDRITTFIEEFLEIGEVTTSFIIDNIQTLNESLRYYRIDNNPKFLRNIKRSLKKINSTTSREVMKLHKNIDDTYKNQDNYVIKLQELDKYKRKRDDIINLIKESEQIISEAQGFFNTIIDAELSSIVLDLRYTLVRNRDYLNEIQAQIIDYINKIQYQAAIYKKIQRLKELKDYEELKYKTNFVEVVANIKALFFHKRNVLKGRLSLDFLHSDHGYMLTQKVASKLHLLRNTHRKPAGRMAAGFDDSNLEESSSLNITGLVEKFVKTDEDLFQFVMKYQFPEKVGELSLEKRISLYVGISIDFDDKLQITGDFGRMNFINEKGLNQRVGYAIIKARKQKVESGKAKVKVEENVEREVVNTEAKSPEVVSPEVGEAASNNVNIPQAEDIVPVPVESVVEVTDIPKTKRKKTTIENVTEEVATEDIPVKADSKKSRSKRKTKDTASEPEPAEAVMTEGQQPDDNAKPKAKSKTRTSKLKAQS</sequence>
<evidence type="ECO:0000313" key="3">
    <source>
        <dbReference type="Proteomes" id="UP001597112"/>
    </source>
</evidence>
<name>A0ABW3K2F9_9BACT</name>